<dbReference type="eggNOG" id="COG3528">
    <property type="taxonomic scope" value="Bacteria"/>
</dbReference>
<keyword evidence="3" id="KW-1185">Reference proteome</keyword>
<proteinExistence type="predicted"/>
<evidence type="ECO:0000256" key="1">
    <source>
        <dbReference type="SAM" id="SignalP"/>
    </source>
</evidence>
<dbReference type="EMBL" id="ARXV01000006">
    <property type="protein sequence ID" value="KGD64955.1"/>
    <property type="molecule type" value="Genomic_DNA"/>
</dbReference>
<dbReference type="Pfam" id="PF09982">
    <property type="entry name" value="LpxR"/>
    <property type="match status" value="1"/>
</dbReference>
<organism evidence="2 3">
    <name type="scientific">Alcanivorax nanhaiticus</name>
    <dbReference type="NCBI Taxonomy" id="1177154"/>
    <lineage>
        <taxon>Bacteria</taxon>
        <taxon>Pseudomonadati</taxon>
        <taxon>Pseudomonadota</taxon>
        <taxon>Gammaproteobacteria</taxon>
        <taxon>Oceanospirillales</taxon>
        <taxon>Alcanivoracaceae</taxon>
        <taxon>Alcanivorax</taxon>
    </lineage>
</organism>
<gene>
    <name evidence="2" type="ORF">Y5S_01863</name>
</gene>
<dbReference type="AlphaFoldDB" id="A0A095UR03"/>
<dbReference type="PATRIC" id="fig|1177154.3.peg.1893"/>
<evidence type="ECO:0000313" key="2">
    <source>
        <dbReference type="EMBL" id="KGD64955.1"/>
    </source>
</evidence>
<keyword evidence="1" id="KW-0732">Signal</keyword>
<feature type="chain" id="PRO_5001911418" description="Outer membrane protein" evidence="1">
    <location>
        <begin position="25"/>
        <end position="332"/>
    </location>
</feature>
<sequence>MSRRCECAFLLFFVISGFPTSLKAEVVNLSWDNDLLTGTDRGYTNGVRFSYLTDTADENDGKSARFARVLRDELRFLPGIGTVDSKQAVSLSLRQFMVTPEDITVEDPQFDDIPYAGHLSLSGTLWSWNADTITGFGAHIGVIGPESGAESVQKWVHKATGSDKPQGWGNQLGTDVVGGIQAAHGRKLLQLGQGGNIEQRVSVIGSGLLSSFRTSAKTGLVWQLGRNLPINFVPDYAGTSSTIALPGSFKDSGSSWSVYVGLGVEYVGYSYIDDNAGAYRFDEGPLIGQLGLGATWQWDHLLAAVTLRASTSEDERHKDNFSFGTLSVSWAL</sequence>
<dbReference type="OrthoDB" id="9776275at2"/>
<evidence type="ECO:0008006" key="4">
    <source>
        <dbReference type="Google" id="ProtNLM"/>
    </source>
</evidence>
<reference evidence="2 3" key="1">
    <citation type="submission" date="2012-09" db="EMBL/GenBank/DDBJ databases">
        <title>Genome Sequence of alkane-degrading Bacterium Alcanivorax sp. 19-m-6.</title>
        <authorList>
            <person name="Lai Q."/>
            <person name="Shao Z."/>
        </authorList>
    </citation>
    <scope>NUCLEOTIDE SEQUENCE [LARGE SCALE GENOMIC DNA]</scope>
    <source>
        <strain evidence="2 3">19-m-6</strain>
    </source>
</reference>
<dbReference type="InterPro" id="IPR018707">
    <property type="entry name" value="LpxR"/>
</dbReference>
<name>A0A095UR03_9GAMM</name>
<feature type="signal peptide" evidence="1">
    <location>
        <begin position="1"/>
        <end position="24"/>
    </location>
</feature>
<protein>
    <recommendedName>
        <fullName evidence="4">Outer membrane protein</fullName>
    </recommendedName>
</protein>
<dbReference type="InterPro" id="IPR037107">
    <property type="entry name" value="Put_OMP_sf"/>
</dbReference>
<accession>A0A095UR03</accession>
<dbReference type="Proteomes" id="UP000029444">
    <property type="component" value="Unassembled WGS sequence"/>
</dbReference>
<comment type="caution">
    <text evidence="2">The sequence shown here is derived from an EMBL/GenBank/DDBJ whole genome shotgun (WGS) entry which is preliminary data.</text>
</comment>
<evidence type="ECO:0000313" key="3">
    <source>
        <dbReference type="Proteomes" id="UP000029444"/>
    </source>
</evidence>
<dbReference type="Gene3D" id="2.40.128.140">
    <property type="entry name" value="Outer membrane protein"/>
    <property type="match status" value="1"/>
</dbReference>